<dbReference type="GO" id="GO:0043022">
    <property type="term" value="F:ribosome binding"/>
    <property type="evidence" value="ECO:0007669"/>
    <property type="project" value="TreeGrafter"/>
</dbReference>
<dbReference type="Gene3D" id="3.30.70.1050">
    <property type="entry name" value="Trigger factor ribosome-binding domain"/>
    <property type="match status" value="1"/>
</dbReference>
<dbReference type="EMBL" id="FOLL01000017">
    <property type="protein sequence ID" value="SFC63805.1"/>
    <property type="molecule type" value="Genomic_DNA"/>
</dbReference>
<dbReference type="SUPFAM" id="SSF102735">
    <property type="entry name" value="Trigger factor ribosome-binding domain"/>
    <property type="match status" value="1"/>
</dbReference>
<evidence type="ECO:0000313" key="2">
    <source>
        <dbReference type="EMBL" id="SFC63805.1"/>
    </source>
</evidence>
<dbReference type="InterPro" id="IPR036611">
    <property type="entry name" value="Trigger_fac_ribosome-bd_sf"/>
</dbReference>
<dbReference type="STRING" id="623281.SAMN05421747_11710"/>
<dbReference type="GO" id="GO:0003755">
    <property type="term" value="F:peptidyl-prolyl cis-trans isomerase activity"/>
    <property type="evidence" value="ECO:0007669"/>
    <property type="project" value="TreeGrafter"/>
</dbReference>
<dbReference type="GO" id="GO:0051083">
    <property type="term" value="P:'de novo' cotranslational protein folding"/>
    <property type="evidence" value="ECO:0007669"/>
    <property type="project" value="TreeGrafter"/>
</dbReference>
<sequence length="449" mass="51417">MNISHENIDEINAVITVDLAPEDYNPQIDKSIKEQAKKARLPGFRPGMVPTAHIRRVYGKAILFDEINKLVSDKINAYIADNKLEILGQPLPAEDDKNDYNWDFQDTFSFRYEIGLAPQFDVPFTEKSKFTEYVIKADAETLESRIKNLRRSYGKMTNPEISEDGDVLYAELKQVDAEGNDIAGGIVNTASVRTDLVDDKKIRKSLIGLKKDDEVVIDIKKAFKEDAQIARVLAIKDEEVAGLEPATFKLTVKNVNRLEEAELDQAFYDKLFGEGIVKTEEEFRAKVREEVESMLVQNATQKLQNDIYLKGLDSVKVDFPEAFLKRWLKATNPEIKEDELEEGFADFLKNLKWTLIENRIITQNGLEVKYEEVLSLAKERIAAQIKMYNPGQEATDQQLAQYAVQLLSDKEQANRLFDEVKALKVFDFVKGLVKLEKKEIEYNKFLELK</sequence>
<dbReference type="PIRSF" id="PIRSF003095">
    <property type="entry name" value="Trigger_factor"/>
    <property type="match status" value="1"/>
</dbReference>
<dbReference type="Pfam" id="PF05697">
    <property type="entry name" value="Trigger_N"/>
    <property type="match status" value="1"/>
</dbReference>
<dbReference type="InterPro" id="IPR037041">
    <property type="entry name" value="Trigger_fac_C_sf"/>
</dbReference>
<dbReference type="PANTHER" id="PTHR30560:SF3">
    <property type="entry name" value="TRIGGER FACTOR-LIKE PROTEIN TIG, CHLOROPLASTIC"/>
    <property type="match status" value="1"/>
</dbReference>
<dbReference type="AlphaFoldDB" id="A0A1I1KT61"/>
<proteinExistence type="predicted"/>
<organism evidence="2 3">
    <name type="scientific">Parapedobacter composti</name>
    <dbReference type="NCBI Taxonomy" id="623281"/>
    <lineage>
        <taxon>Bacteria</taxon>
        <taxon>Pseudomonadati</taxon>
        <taxon>Bacteroidota</taxon>
        <taxon>Sphingobacteriia</taxon>
        <taxon>Sphingobacteriales</taxon>
        <taxon>Sphingobacteriaceae</taxon>
        <taxon>Parapedobacter</taxon>
    </lineage>
</organism>
<dbReference type="PANTHER" id="PTHR30560">
    <property type="entry name" value="TRIGGER FACTOR CHAPERONE AND PEPTIDYL-PROLYL CIS/TRANS ISOMERASE"/>
    <property type="match status" value="1"/>
</dbReference>
<dbReference type="Gene3D" id="1.10.3120.10">
    <property type="entry name" value="Trigger factor, C-terminal domain"/>
    <property type="match status" value="1"/>
</dbReference>
<gene>
    <name evidence="2" type="ORF">SAMN05421747_11710</name>
</gene>
<dbReference type="NCBIfam" id="TIGR00115">
    <property type="entry name" value="tig"/>
    <property type="match status" value="1"/>
</dbReference>
<feature type="domain" description="Trigger factor ribosome-binding bacterial" evidence="1">
    <location>
        <begin position="1"/>
        <end position="149"/>
    </location>
</feature>
<reference evidence="2 3" key="1">
    <citation type="submission" date="2016-10" db="EMBL/GenBank/DDBJ databases">
        <authorList>
            <person name="de Groot N.N."/>
        </authorList>
    </citation>
    <scope>NUCLEOTIDE SEQUENCE [LARGE SCALE GENOMIC DNA]</scope>
    <source>
        <strain evidence="2 3">DSM 22900</strain>
    </source>
</reference>
<dbReference type="GO" id="GO:0043335">
    <property type="term" value="P:protein unfolding"/>
    <property type="evidence" value="ECO:0007669"/>
    <property type="project" value="TreeGrafter"/>
</dbReference>
<evidence type="ECO:0000259" key="1">
    <source>
        <dbReference type="Pfam" id="PF05697"/>
    </source>
</evidence>
<dbReference type="SUPFAM" id="SSF109998">
    <property type="entry name" value="Triger factor/SurA peptide-binding domain-like"/>
    <property type="match status" value="1"/>
</dbReference>
<dbReference type="RefSeq" id="WP_090974559.1">
    <property type="nucleotide sequence ID" value="NZ_FOLL01000017.1"/>
</dbReference>
<keyword evidence="3" id="KW-1185">Reference proteome</keyword>
<dbReference type="Proteomes" id="UP000199577">
    <property type="component" value="Unassembled WGS sequence"/>
</dbReference>
<evidence type="ECO:0000313" key="3">
    <source>
        <dbReference type="Proteomes" id="UP000199577"/>
    </source>
</evidence>
<dbReference type="GO" id="GO:0015031">
    <property type="term" value="P:protein transport"/>
    <property type="evidence" value="ECO:0007669"/>
    <property type="project" value="InterPro"/>
</dbReference>
<dbReference type="InterPro" id="IPR008881">
    <property type="entry name" value="Trigger_fac_ribosome-bd_bac"/>
</dbReference>
<name>A0A1I1KT61_9SPHI</name>
<dbReference type="InterPro" id="IPR027304">
    <property type="entry name" value="Trigger_fact/SurA_dom_sf"/>
</dbReference>
<accession>A0A1I1KT61</accession>
<dbReference type="OrthoDB" id="9767721at2"/>
<dbReference type="InterPro" id="IPR005215">
    <property type="entry name" value="Trig_fac"/>
</dbReference>
<protein>
    <submittedName>
        <fullName evidence="2">Trigger factor</fullName>
    </submittedName>
</protein>
<dbReference type="GO" id="GO:0044183">
    <property type="term" value="F:protein folding chaperone"/>
    <property type="evidence" value="ECO:0007669"/>
    <property type="project" value="TreeGrafter"/>
</dbReference>